<dbReference type="EMBL" id="CP020477">
    <property type="protein sequence ID" value="ARM75122.1"/>
    <property type="molecule type" value="Genomic_DNA"/>
</dbReference>
<evidence type="ECO:0000313" key="1">
    <source>
        <dbReference type="EMBL" id="ARM75122.1"/>
    </source>
</evidence>
<reference evidence="1 2" key="1">
    <citation type="submission" date="2017-03" db="EMBL/GenBank/DDBJ databases">
        <title>Sulfur activation and transportation mechanism of thermophilic Archaea Acidianus manzaensis YN-25.</title>
        <authorList>
            <person name="Ma Y."/>
            <person name="Yang Y."/>
            <person name="Xia J."/>
        </authorList>
    </citation>
    <scope>NUCLEOTIDE SEQUENCE [LARGE SCALE GENOMIC DNA]</scope>
    <source>
        <strain evidence="1 2">YN-25</strain>
    </source>
</reference>
<keyword evidence="2" id="KW-1185">Reference proteome</keyword>
<dbReference type="STRING" id="282676.B6F84_03135"/>
<organism evidence="1 2">
    <name type="scientific">Acidianus manzaensis</name>
    <dbReference type="NCBI Taxonomy" id="282676"/>
    <lineage>
        <taxon>Archaea</taxon>
        <taxon>Thermoproteota</taxon>
        <taxon>Thermoprotei</taxon>
        <taxon>Sulfolobales</taxon>
        <taxon>Sulfolobaceae</taxon>
        <taxon>Acidianus</taxon>
    </lineage>
</organism>
<gene>
    <name evidence="1" type="ORF">B6F84_03135</name>
</gene>
<dbReference type="RefSeq" id="WP_148690880.1">
    <property type="nucleotide sequence ID" value="NZ_CP020477.1"/>
</dbReference>
<proteinExistence type="predicted"/>
<accession>A0A1W6JY01</accession>
<dbReference type="KEGG" id="aman:B6F84_03135"/>
<protein>
    <submittedName>
        <fullName evidence="1">Uncharacterized protein</fullName>
    </submittedName>
</protein>
<sequence length="221" mass="25724">MIGGVKDRTTEALLRFGDRAKIILKTAVAIAEENDKRELGDFDYKTLVEKLQEIGEDKDPKMILRALERDFGIIESSYKSSNQHWWKFIDIDSVKLALDGTEEDPEIMMIKIQANSLNVDEISRRLKFLLEKTLISDVDRAFFKKFAFDDLNYIMEVYKKASQYEETIEIAEKMRRVLILASKVSMKINGNKVNKGLHEEERKRQNSYANSVRLYDSEDNI</sequence>
<dbReference type="AlphaFoldDB" id="A0A1W6JY01"/>
<evidence type="ECO:0000313" key="2">
    <source>
        <dbReference type="Proteomes" id="UP000193404"/>
    </source>
</evidence>
<dbReference type="Proteomes" id="UP000193404">
    <property type="component" value="Chromosome"/>
</dbReference>
<dbReference type="GeneID" id="41589880"/>
<name>A0A1W6JY01_9CREN</name>
<dbReference type="OrthoDB" id="33752at2157"/>